<keyword evidence="3" id="KW-1185">Reference proteome</keyword>
<reference evidence="2" key="1">
    <citation type="submission" date="2017-08" db="EMBL/GenBank/DDBJ databases">
        <authorList>
            <person name="Polle J.E."/>
            <person name="Barry K."/>
            <person name="Cushman J."/>
            <person name="Schmutz J."/>
            <person name="Tran D."/>
            <person name="Hathwaick L.T."/>
            <person name="Yim W.C."/>
            <person name="Jenkins J."/>
            <person name="Mckie-Krisberg Z.M."/>
            <person name="Prochnik S."/>
            <person name="Lindquist E."/>
            <person name="Dockter R.B."/>
            <person name="Adam C."/>
            <person name="Molina H."/>
            <person name="Bunkerborg J."/>
            <person name="Jin E."/>
            <person name="Buchheim M."/>
            <person name="Magnuson J."/>
        </authorList>
    </citation>
    <scope>NUCLEOTIDE SEQUENCE</scope>
    <source>
        <strain evidence="2">CCAP 19/18</strain>
    </source>
</reference>
<comment type="caution">
    <text evidence="2">The sequence shown here is derived from an EMBL/GenBank/DDBJ whole genome shotgun (WGS) entry which is preliminary data.</text>
</comment>
<feature type="compositionally biased region" description="Basic and acidic residues" evidence="1">
    <location>
        <begin position="75"/>
        <end position="85"/>
    </location>
</feature>
<sequence>MLVLARALLMDAGLTKATFRLKEQLAALEMNVQHLRMLHSPAATPAPISESCGTSLPLAGTGFEPACLNSGAPGDDGRDGDESSRKGSSLAAALAANLGVGAPVVDVLLAIWILEPDNALVSEFNSEGRSGKKASSK</sequence>
<evidence type="ECO:0000256" key="1">
    <source>
        <dbReference type="SAM" id="MobiDB-lite"/>
    </source>
</evidence>
<evidence type="ECO:0008006" key="4">
    <source>
        <dbReference type="Google" id="ProtNLM"/>
    </source>
</evidence>
<name>A0ABQ7FSH1_DUNSA</name>
<feature type="region of interest" description="Disordered" evidence="1">
    <location>
        <begin position="67"/>
        <end position="86"/>
    </location>
</feature>
<evidence type="ECO:0000313" key="2">
    <source>
        <dbReference type="EMBL" id="KAF5825463.1"/>
    </source>
</evidence>
<gene>
    <name evidence="2" type="ORF">DUNSADRAFT_9684</name>
</gene>
<evidence type="ECO:0000313" key="3">
    <source>
        <dbReference type="Proteomes" id="UP000815325"/>
    </source>
</evidence>
<dbReference type="Proteomes" id="UP000815325">
    <property type="component" value="Unassembled WGS sequence"/>
</dbReference>
<accession>A0ABQ7FSH1</accession>
<organism evidence="2 3">
    <name type="scientific">Dunaliella salina</name>
    <name type="common">Green alga</name>
    <name type="synonym">Protococcus salinus</name>
    <dbReference type="NCBI Taxonomy" id="3046"/>
    <lineage>
        <taxon>Eukaryota</taxon>
        <taxon>Viridiplantae</taxon>
        <taxon>Chlorophyta</taxon>
        <taxon>core chlorophytes</taxon>
        <taxon>Chlorophyceae</taxon>
        <taxon>CS clade</taxon>
        <taxon>Chlamydomonadales</taxon>
        <taxon>Dunaliellaceae</taxon>
        <taxon>Dunaliella</taxon>
    </lineage>
</organism>
<feature type="non-terminal residue" evidence="2">
    <location>
        <position position="137"/>
    </location>
</feature>
<proteinExistence type="predicted"/>
<dbReference type="EMBL" id="MU072942">
    <property type="protein sequence ID" value="KAF5825463.1"/>
    <property type="molecule type" value="Genomic_DNA"/>
</dbReference>
<protein>
    <recommendedName>
        <fullName evidence="4">Encoded protein</fullName>
    </recommendedName>
</protein>